<accession>D9SV52</accession>
<keyword evidence="2" id="KW-0695">RNA-directed DNA polymerase</keyword>
<protein>
    <submittedName>
        <fullName evidence="2">RNA-directed DNA polymerase</fullName>
        <ecNumber evidence="2">2.7.7.49</ecNumber>
    </submittedName>
</protein>
<keyword evidence="3" id="KW-1185">Reference proteome</keyword>
<organism evidence="2 3">
    <name type="scientific">Clostridium cellulovorans (strain ATCC 35296 / DSM 3052 / OCM 3 / 743B)</name>
    <dbReference type="NCBI Taxonomy" id="573061"/>
    <lineage>
        <taxon>Bacteria</taxon>
        <taxon>Bacillati</taxon>
        <taxon>Bacillota</taxon>
        <taxon>Clostridia</taxon>
        <taxon>Eubacteriales</taxon>
        <taxon>Clostridiaceae</taxon>
        <taxon>Clostridium</taxon>
    </lineage>
</organism>
<dbReference type="HOGENOM" id="CLU_013584_14_3_9"/>
<dbReference type="InterPro" id="IPR030931">
    <property type="entry name" value="Group_II_RT_mat"/>
</dbReference>
<evidence type="ECO:0000313" key="3">
    <source>
        <dbReference type="Proteomes" id="UP000002730"/>
    </source>
</evidence>
<dbReference type="AlphaFoldDB" id="D9SV52"/>
<dbReference type="Proteomes" id="UP000002730">
    <property type="component" value="Chromosome"/>
</dbReference>
<dbReference type="SUPFAM" id="SSF56672">
    <property type="entry name" value="DNA/RNA polymerases"/>
    <property type="match status" value="1"/>
</dbReference>
<reference evidence="2 3" key="1">
    <citation type="submission" date="2010-08" db="EMBL/GenBank/DDBJ databases">
        <title>Complete sequence of Clostridium cellulovorans 743B.</title>
        <authorList>
            <consortium name="US DOE Joint Genome Institute"/>
            <person name="Lucas S."/>
            <person name="Copeland A."/>
            <person name="Lapidus A."/>
            <person name="Cheng J.-F."/>
            <person name="Bruce D."/>
            <person name="Goodwin L."/>
            <person name="Pitluck S."/>
            <person name="Chertkov O."/>
            <person name="Detter J.C."/>
            <person name="Han C."/>
            <person name="Tapia R."/>
            <person name="Land M."/>
            <person name="Hauser L."/>
            <person name="Chang Y.-J."/>
            <person name="Jeffries C."/>
            <person name="Kyrpides N."/>
            <person name="Ivanova N."/>
            <person name="Mikhailova N."/>
            <person name="Hemme C.L."/>
            <person name="Woyke T."/>
        </authorList>
    </citation>
    <scope>NUCLEOTIDE SEQUENCE [LARGE SCALE GENOMIC DNA]</scope>
    <source>
        <strain evidence="3">ATCC 35296 / DSM 3052 / OCM 3 / 743B</strain>
    </source>
</reference>
<dbReference type="EMBL" id="CP002160">
    <property type="protein sequence ID" value="ADL53026.1"/>
    <property type="molecule type" value="Genomic_DNA"/>
</dbReference>
<dbReference type="EC" id="2.7.7.49" evidence="2"/>
<dbReference type="InterPro" id="IPR051083">
    <property type="entry name" value="GrpII_Intron_Splice-Mob/Def"/>
</dbReference>
<dbReference type="KEGG" id="ccb:Clocel_3346"/>
<dbReference type="InterPro" id="IPR000477">
    <property type="entry name" value="RT_dom"/>
</dbReference>
<dbReference type="PROSITE" id="PS50878">
    <property type="entry name" value="RT_POL"/>
    <property type="match status" value="1"/>
</dbReference>
<dbReference type="RefSeq" id="WP_010073422.1">
    <property type="nucleotide sequence ID" value="NC_014393.1"/>
</dbReference>
<dbReference type="CDD" id="cd00085">
    <property type="entry name" value="HNHc"/>
    <property type="match status" value="1"/>
</dbReference>
<sequence>MHISSNFNSEKELNEKLDFIYMQSKLNKTFTGLMEVAFNEVTIITAVHNIKSNSGSKTPGTDRNTIDKYLQMSKEEVISLVKKSASNYKPKPARREYIPKSNGKKRPLGIPTVIDRIILECIRIVIEPICEAKFYPHSYGFRPYRACSHAIASIVHVISSTSKDIPHYVIEGDIKSYFDNINHKVLINKLWKMGVHDKRMLCLIKLMLKAGYIERDLFYLTEAGTPQGGIISPLLANVYLNSFDWMIGRMYQEPKGIETKNDRSHCREKLRRTGIKPKYLVRYADDWVILTTSRQEAERLLHYIRRYFKHKLKLELSEEKTVITDIKCEKVKFLGFDVLAELPRKTPSKPNPKKVVGKAIPNTEKVKQQVKDICREIKKLKAIPKDIDQAIQIEKINSKIVGVCEYWKSSICSKTFNYIDDKVRRSCMRVFPKLQSNWKEIKLNLLINRPERHAKYNGRTFAILVNDNQHIGITRANITASQWGKVFKQKMTPYSLEGRELYQTQNSKARKMALDRPPMYDTDILLINKNRVTYNFEYYMNREYAYNRDKYKCRCCSKSLHFGNRHCHHINTKLPQDKINKLTNLAWVCNECHNLIHHQGNIEHVDIKTRNKILKFRTKLYEYQVV</sequence>
<dbReference type="InterPro" id="IPR003615">
    <property type="entry name" value="HNH_nuc"/>
</dbReference>
<dbReference type="GO" id="GO:0003964">
    <property type="term" value="F:RNA-directed DNA polymerase activity"/>
    <property type="evidence" value="ECO:0007669"/>
    <property type="project" value="UniProtKB-KW"/>
</dbReference>
<evidence type="ECO:0000259" key="1">
    <source>
        <dbReference type="PROSITE" id="PS50878"/>
    </source>
</evidence>
<dbReference type="Pfam" id="PF00078">
    <property type="entry name" value="RVT_1"/>
    <property type="match status" value="1"/>
</dbReference>
<proteinExistence type="predicted"/>
<feature type="domain" description="Reverse transcriptase" evidence="1">
    <location>
        <begin position="79"/>
        <end position="338"/>
    </location>
</feature>
<dbReference type="PANTHER" id="PTHR34047">
    <property type="entry name" value="NUCLEAR INTRON MATURASE 1, MITOCHONDRIAL-RELATED"/>
    <property type="match status" value="1"/>
</dbReference>
<keyword evidence="2" id="KW-0548">Nucleotidyltransferase</keyword>
<dbReference type="eggNOG" id="COG3344">
    <property type="taxonomic scope" value="Bacteria"/>
</dbReference>
<evidence type="ECO:0000313" key="2">
    <source>
        <dbReference type="EMBL" id="ADL53026.1"/>
    </source>
</evidence>
<gene>
    <name evidence="2" type="ordered locus">Clocel_3346</name>
</gene>
<name>D9SV52_CLOC7</name>
<dbReference type="CDD" id="cd01651">
    <property type="entry name" value="RT_G2_intron"/>
    <property type="match status" value="1"/>
</dbReference>
<dbReference type="InterPro" id="IPR043502">
    <property type="entry name" value="DNA/RNA_pol_sf"/>
</dbReference>
<keyword evidence="2" id="KW-0808">Transferase</keyword>
<dbReference type="PANTHER" id="PTHR34047:SF8">
    <property type="entry name" value="PROTEIN YKFC"/>
    <property type="match status" value="1"/>
</dbReference>
<dbReference type="NCBIfam" id="TIGR04416">
    <property type="entry name" value="group_II_RT_mat"/>
    <property type="match status" value="1"/>
</dbReference>
<dbReference type="OrthoDB" id="9793236at2"/>